<accession>A0A6I4VSY4</accession>
<gene>
    <name evidence="1" type="ORF">GSM42_07375</name>
</gene>
<evidence type="ECO:0000313" key="1">
    <source>
        <dbReference type="EMBL" id="MXQ53551.1"/>
    </source>
</evidence>
<proteinExistence type="predicted"/>
<protein>
    <submittedName>
        <fullName evidence="1">Uncharacterized protein</fullName>
    </submittedName>
</protein>
<keyword evidence="2" id="KW-1185">Reference proteome</keyword>
<dbReference type="Proteomes" id="UP000430692">
    <property type="component" value="Unassembled WGS sequence"/>
</dbReference>
<evidence type="ECO:0000313" key="2">
    <source>
        <dbReference type="Proteomes" id="UP000430692"/>
    </source>
</evidence>
<sequence>MANAKDRVKSSLLSVKESIRREYRRLGKIVPPQITDKAITDAFTDAVRNGIPIYNRDGVSLNPKHPASSEYWETKRKDM</sequence>
<name>A0A6I4VSY4_9BACL</name>
<comment type="caution">
    <text evidence="1">The sequence shown here is derived from an EMBL/GenBank/DDBJ whole genome shotgun (WGS) entry which is preliminary data.</text>
</comment>
<dbReference type="EMBL" id="WUUL01000004">
    <property type="protein sequence ID" value="MXQ53551.1"/>
    <property type="molecule type" value="Genomic_DNA"/>
</dbReference>
<reference evidence="1 2" key="1">
    <citation type="submission" date="2019-12" db="EMBL/GenBank/DDBJ databases">
        <title>Whole-genome analyses of novel actinobacteria.</title>
        <authorList>
            <person name="Sahin N."/>
            <person name="Saygin H."/>
        </authorList>
    </citation>
    <scope>NUCLEOTIDE SEQUENCE [LARGE SCALE GENOMIC DNA]</scope>
    <source>
        <strain evidence="1 2">KC615</strain>
    </source>
</reference>
<organism evidence="1 2">
    <name type="scientific">Shimazuella alba</name>
    <dbReference type="NCBI Taxonomy" id="2690964"/>
    <lineage>
        <taxon>Bacteria</taxon>
        <taxon>Bacillati</taxon>
        <taxon>Bacillota</taxon>
        <taxon>Bacilli</taxon>
        <taxon>Bacillales</taxon>
        <taxon>Thermoactinomycetaceae</taxon>
        <taxon>Shimazuella</taxon>
    </lineage>
</organism>
<dbReference type="RefSeq" id="WP_160800910.1">
    <property type="nucleotide sequence ID" value="NZ_WUUL01000004.1"/>
</dbReference>
<dbReference type="AlphaFoldDB" id="A0A6I4VSY4"/>